<evidence type="ECO:0000313" key="1">
    <source>
        <dbReference type="EMBL" id="KAJ1111264.1"/>
    </source>
</evidence>
<proteinExistence type="predicted"/>
<evidence type="ECO:0000313" key="2">
    <source>
        <dbReference type="Proteomes" id="UP001066276"/>
    </source>
</evidence>
<keyword evidence="2" id="KW-1185">Reference proteome</keyword>
<reference evidence="1" key="1">
    <citation type="journal article" date="2022" name="bioRxiv">
        <title>Sequencing and chromosome-scale assembly of the giantPleurodeles waltlgenome.</title>
        <authorList>
            <person name="Brown T."/>
            <person name="Elewa A."/>
            <person name="Iarovenko S."/>
            <person name="Subramanian E."/>
            <person name="Araus A.J."/>
            <person name="Petzold A."/>
            <person name="Susuki M."/>
            <person name="Suzuki K.-i.T."/>
            <person name="Hayashi T."/>
            <person name="Toyoda A."/>
            <person name="Oliveira C."/>
            <person name="Osipova E."/>
            <person name="Leigh N.D."/>
            <person name="Simon A."/>
            <person name="Yun M.H."/>
        </authorList>
    </citation>
    <scope>NUCLEOTIDE SEQUENCE</scope>
    <source>
        <strain evidence="1">20211129_DDA</strain>
        <tissue evidence="1">Liver</tissue>
    </source>
</reference>
<organism evidence="1 2">
    <name type="scientific">Pleurodeles waltl</name>
    <name type="common">Iberian ribbed newt</name>
    <dbReference type="NCBI Taxonomy" id="8319"/>
    <lineage>
        <taxon>Eukaryota</taxon>
        <taxon>Metazoa</taxon>
        <taxon>Chordata</taxon>
        <taxon>Craniata</taxon>
        <taxon>Vertebrata</taxon>
        <taxon>Euteleostomi</taxon>
        <taxon>Amphibia</taxon>
        <taxon>Batrachia</taxon>
        <taxon>Caudata</taxon>
        <taxon>Salamandroidea</taxon>
        <taxon>Salamandridae</taxon>
        <taxon>Pleurodelinae</taxon>
        <taxon>Pleurodeles</taxon>
    </lineage>
</organism>
<sequence>MDDRITNIESRLDSIPESGQDIWYLQQKVTDLEDRGRRNNLRIIGLPEQIKKDNISDFLSTLIPTLTNITFTLPLEFQRAHRVRSCGTDYSTRPRHILVCCLRHQQARRIIMAAKKHGPYEYEKSQFNKELKYKKKRMSVREVSGLD</sequence>
<protein>
    <recommendedName>
        <fullName evidence="3">L1 transposable element RRM domain-containing protein</fullName>
    </recommendedName>
</protein>
<dbReference type="EMBL" id="JANPWB010000013">
    <property type="protein sequence ID" value="KAJ1111264.1"/>
    <property type="molecule type" value="Genomic_DNA"/>
</dbReference>
<comment type="caution">
    <text evidence="1">The sequence shown here is derived from an EMBL/GenBank/DDBJ whole genome shotgun (WGS) entry which is preliminary data.</text>
</comment>
<dbReference type="AlphaFoldDB" id="A0AAV7N7T1"/>
<feature type="non-terminal residue" evidence="1">
    <location>
        <position position="147"/>
    </location>
</feature>
<dbReference type="Proteomes" id="UP001066276">
    <property type="component" value="Chromosome 9"/>
</dbReference>
<accession>A0AAV7N7T1</accession>
<dbReference type="PANTHER" id="PTHR11505">
    <property type="entry name" value="L1 TRANSPOSABLE ELEMENT-RELATED"/>
    <property type="match status" value="1"/>
</dbReference>
<name>A0AAV7N7T1_PLEWA</name>
<dbReference type="InterPro" id="IPR004244">
    <property type="entry name" value="Transposase_22"/>
</dbReference>
<dbReference type="Gene3D" id="3.30.70.1820">
    <property type="entry name" value="L1 transposable element, RRM domain"/>
    <property type="match status" value="1"/>
</dbReference>
<evidence type="ECO:0008006" key="3">
    <source>
        <dbReference type="Google" id="ProtNLM"/>
    </source>
</evidence>
<gene>
    <name evidence="1" type="ORF">NDU88_008600</name>
</gene>